<evidence type="ECO:0000313" key="1">
    <source>
        <dbReference type="EMBL" id="PKK62182.1"/>
    </source>
</evidence>
<organism evidence="1 2">
    <name type="scientific">Rhizophagus irregularis</name>
    <dbReference type="NCBI Taxonomy" id="588596"/>
    <lineage>
        <taxon>Eukaryota</taxon>
        <taxon>Fungi</taxon>
        <taxon>Fungi incertae sedis</taxon>
        <taxon>Mucoromycota</taxon>
        <taxon>Glomeromycotina</taxon>
        <taxon>Glomeromycetes</taxon>
        <taxon>Glomerales</taxon>
        <taxon>Glomeraceae</taxon>
        <taxon>Rhizophagus</taxon>
    </lineage>
</organism>
<comment type="caution">
    <text evidence="1">The sequence shown here is derived from an EMBL/GenBank/DDBJ whole genome shotgun (WGS) entry which is preliminary data.</text>
</comment>
<gene>
    <name evidence="1" type="ORF">RhiirC2_790734</name>
</gene>
<dbReference type="AlphaFoldDB" id="A0A2N1MKN0"/>
<evidence type="ECO:0000313" key="2">
    <source>
        <dbReference type="Proteomes" id="UP000233469"/>
    </source>
</evidence>
<dbReference type="VEuPathDB" id="FungiDB:RhiirA1_502886"/>
<sequence length="172" mass="20273">MSNTLKFLFLLSQQKFWLPNSLINFFDLFEKPLQYFSHIESLLIFFKFYNLSISTNFKFTTKGGNYPICHYIIDLKFLMSHINNLKKKGIMFLDHIITKDHAFLHDYDTIKKSLTHKGSKIPKWYNFLRENIIINNNNRLSIDLKLLLLQNPSATRPTIPLGMATVTVINRL</sequence>
<accession>A0A2N1MKN0</accession>
<protein>
    <submittedName>
        <fullName evidence="1">Uncharacterized protein</fullName>
    </submittedName>
</protein>
<dbReference type="EMBL" id="LLXL01001995">
    <property type="protein sequence ID" value="PKK62182.1"/>
    <property type="molecule type" value="Genomic_DNA"/>
</dbReference>
<reference evidence="1 2" key="1">
    <citation type="submission" date="2016-04" db="EMBL/GenBank/DDBJ databases">
        <title>Genome analyses suggest a sexual origin of heterokaryosis in a supposedly ancient asexual fungus.</title>
        <authorList>
            <person name="Ropars J."/>
            <person name="Sedzielewska K."/>
            <person name="Noel J."/>
            <person name="Charron P."/>
            <person name="Farinelli L."/>
            <person name="Marton T."/>
            <person name="Kruger M."/>
            <person name="Pelin A."/>
            <person name="Brachmann A."/>
            <person name="Corradi N."/>
        </authorList>
    </citation>
    <scope>NUCLEOTIDE SEQUENCE [LARGE SCALE GENOMIC DNA]</scope>
    <source>
        <strain evidence="1 2">C2</strain>
    </source>
</reference>
<name>A0A2N1MKN0_9GLOM</name>
<proteinExistence type="predicted"/>
<dbReference type="Proteomes" id="UP000233469">
    <property type="component" value="Unassembled WGS sequence"/>
</dbReference>
<reference evidence="1 2" key="2">
    <citation type="submission" date="2017-10" db="EMBL/GenBank/DDBJ databases">
        <title>Extensive intraspecific genome diversity in a model arbuscular mycorrhizal fungus.</title>
        <authorList>
            <person name="Chen E.C.H."/>
            <person name="Morin E."/>
            <person name="Baudet D."/>
            <person name="Noel J."/>
            <person name="Ndikumana S."/>
            <person name="Charron P."/>
            <person name="St-Onge C."/>
            <person name="Giorgi J."/>
            <person name="Grigoriev I.V."/>
            <person name="Roux C."/>
            <person name="Martin F.M."/>
            <person name="Corradi N."/>
        </authorList>
    </citation>
    <scope>NUCLEOTIDE SEQUENCE [LARGE SCALE GENOMIC DNA]</scope>
    <source>
        <strain evidence="1 2">C2</strain>
    </source>
</reference>